<gene>
    <name evidence="1" type="ORF">BJ138DRAFT_1160552</name>
</gene>
<protein>
    <submittedName>
        <fullName evidence="1">Uncharacterized protein</fullName>
    </submittedName>
</protein>
<accession>A0ACB8A1U6</accession>
<reference evidence="1" key="1">
    <citation type="journal article" date="2021" name="New Phytol.">
        <title>Evolutionary innovations through gain and loss of genes in the ectomycorrhizal Boletales.</title>
        <authorList>
            <person name="Wu G."/>
            <person name="Miyauchi S."/>
            <person name="Morin E."/>
            <person name="Kuo A."/>
            <person name="Drula E."/>
            <person name="Varga T."/>
            <person name="Kohler A."/>
            <person name="Feng B."/>
            <person name="Cao Y."/>
            <person name="Lipzen A."/>
            <person name="Daum C."/>
            <person name="Hundley H."/>
            <person name="Pangilinan J."/>
            <person name="Johnson J."/>
            <person name="Barry K."/>
            <person name="LaButti K."/>
            <person name="Ng V."/>
            <person name="Ahrendt S."/>
            <person name="Min B."/>
            <person name="Choi I.G."/>
            <person name="Park H."/>
            <person name="Plett J.M."/>
            <person name="Magnuson J."/>
            <person name="Spatafora J.W."/>
            <person name="Nagy L.G."/>
            <person name="Henrissat B."/>
            <person name="Grigoriev I.V."/>
            <person name="Yang Z.L."/>
            <person name="Xu J."/>
            <person name="Martin F.M."/>
        </authorList>
    </citation>
    <scope>NUCLEOTIDE SEQUENCE</scope>
    <source>
        <strain evidence="1">ATCC 28755</strain>
    </source>
</reference>
<dbReference type="Proteomes" id="UP000790377">
    <property type="component" value="Unassembled WGS sequence"/>
</dbReference>
<evidence type="ECO:0000313" key="2">
    <source>
        <dbReference type="Proteomes" id="UP000790377"/>
    </source>
</evidence>
<dbReference type="EMBL" id="MU267920">
    <property type="protein sequence ID" value="KAH7907280.1"/>
    <property type="molecule type" value="Genomic_DNA"/>
</dbReference>
<comment type="caution">
    <text evidence="1">The sequence shown here is derived from an EMBL/GenBank/DDBJ whole genome shotgun (WGS) entry which is preliminary data.</text>
</comment>
<evidence type="ECO:0000313" key="1">
    <source>
        <dbReference type="EMBL" id="KAH7907280.1"/>
    </source>
</evidence>
<organism evidence="1 2">
    <name type="scientific">Hygrophoropsis aurantiaca</name>
    <dbReference type="NCBI Taxonomy" id="72124"/>
    <lineage>
        <taxon>Eukaryota</taxon>
        <taxon>Fungi</taxon>
        <taxon>Dikarya</taxon>
        <taxon>Basidiomycota</taxon>
        <taxon>Agaricomycotina</taxon>
        <taxon>Agaricomycetes</taxon>
        <taxon>Agaricomycetidae</taxon>
        <taxon>Boletales</taxon>
        <taxon>Coniophorineae</taxon>
        <taxon>Hygrophoropsidaceae</taxon>
        <taxon>Hygrophoropsis</taxon>
    </lineage>
</organism>
<proteinExistence type="predicted"/>
<name>A0ACB8A1U6_9AGAM</name>
<keyword evidence="2" id="KW-1185">Reference proteome</keyword>
<sequence length="87" mass="9026">MPSKSKASQPNHADSSQLSESMMKKSNTGTTGISEESDPPPSAFAEPSEPSAAAPGDNPKAQLTSGQEENPQVVVRVTSKQKGTSKL</sequence>